<feature type="domain" description="DUF58" evidence="2">
    <location>
        <begin position="236"/>
        <end position="415"/>
    </location>
</feature>
<evidence type="ECO:0000256" key="1">
    <source>
        <dbReference type="SAM" id="Phobius"/>
    </source>
</evidence>
<dbReference type="RefSeq" id="WP_350347121.1">
    <property type="nucleotide sequence ID" value="NZ_CP158374.1"/>
</dbReference>
<feature type="transmembrane region" description="Helical" evidence="1">
    <location>
        <begin position="75"/>
        <end position="93"/>
    </location>
</feature>
<keyword evidence="1" id="KW-1133">Transmembrane helix</keyword>
<keyword evidence="1" id="KW-0812">Transmembrane</keyword>
<evidence type="ECO:0000259" key="2">
    <source>
        <dbReference type="Pfam" id="PF01882"/>
    </source>
</evidence>
<accession>A0AAU7W6N1</accession>
<evidence type="ECO:0000313" key="3">
    <source>
        <dbReference type="EMBL" id="XBX81097.1"/>
    </source>
</evidence>
<proteinExistence type="predicted"/>
<protein>
    <submittedName>
        <fullName evidence="3">DUF58 domain-containing protein</fullName>
    </submittedName>
</protein>
<dbReference type="PANTHER" id="PTHR34351:SF1">
    <property type="entry name" value="SLR1927 PROTEIN"/>
    <property type="match status" value="1"/>
</dbReference>
<organism evidence="3">
    <name type="scientific">Agromyces sp. G08B096</name>
    <dbReference type="NCBI Taxonomy" id="3156399"/>
    <lineage>
        <taxon>Bacteria</taxon>
        <taxon>Bacillati</taxon>
        <taxon>Actinomycetota</taxon>
        <taxon>Actinomycetes</taxon>
        <taxon>Micrococcales</taxon>
        <taxon>Microbacteriaceae</taxon>
        <taxon>Agromyces</taxon>
    </lineage>
</organism>
<dbReference type="AlphaFoldDB" id="A0AAU7W6N1"/>
<dbReference type="InterPro" id="IPR002881">
    <property type="entry name" value="DUF58"/>
</dbReference>
<keyword evidence="1" id="KW-0472">Membrane</keyword>
<dbReference type="Pfam" id="PF01882">
    <property type="entry name" value="DUF58"/>
    <property type="match status" value="1"/>
</dbReference>
<gene>
    <name evidence="3" type="ORF">ABIQ69_10790</name>
</gene>
<sequence length="435" mass="45997">MNFQTRTTIPEEAARQGLLAALIARLVGVVRHAAGVVRDATAAARQVVTPAGWGIVAAAAVALCVGYAFGWAELVVIGWGLGIAAGAAALWLIGTGASKVTLSVPTPRVAVGEPAEARLVAENPGHRRFGGVQLELPVGDRVVERVLPAFPRGGVVDERLRIPTERRGVIPVGPARTVRADPLGIVRREIVWSDTALLHVHPRTVPIAALSTGFVRDLEGTPTRDLTSSDIAFHALREYVPGDDRRHIHWRSSAKTGTFMVRQYEETRRSRLLVLLDLDESAYVDDDEFELAVSTAASLGARAIRDARSLAFVTSGEAGDRAPVRELASVSRDRLLDALCLVERRPRAAALPDVARAASESLSAVSLAFVVTGSAKPVTPLRAAAARLPAGVETVGVRCAPEGEATVRHVGGLAVFGIGYLEDLQAMLARAAAVA</sequence>
<reference evidence="3" key="1">
    <citation type="submission" date="2024-05" db="EMBL/GenBank/DDBJ databases">
        <authorList>
            <person name="Yu L."/>
        </authorList>
    </citation>
    <scope>NUCLEOTIDE SEQUENCE</scope>
    <source>
        <strain evidence="3">G08B096</strain>
    </source>
</reference>
<name>A0AAU7W6N1_9MICO</name>
<dbReference type="EMBL" id="CP158374">
    <property type="protein sequence ID" value="XBX81097.1"/>
    <property type="molecule type" value="Genomic_DNA"/>
</dbReference>
<dbReference type="PANTHER" id="PTHR34351">
    <property type="entry name" value="SLR1927 PROTEIN-RELATED"/>
    <property type="match status" value="1"/>
</dbReference>
<feature type="transmembrane region" description="Helical" evidence="1">
    <location>
        <begin position="47"/>
        <end position="69"/>
    </location>
</feature>